<evidence type="ECO:0000313" key="3">
    <source>
        <dbReference type="EMBL" id="TCP19133.1"/>
    </source>
</evidence>
<feature type="domain" description="M23ase beta-sheet core" evidence="2">
    <location>
        <begin position="208"/>
        <end position="306"/>
    </location>
</feature>
<dbReference type="InterPro" id="IPR023346">
    <property type="entry name" value="Lysozyme-like_dom_sf"/>
</dbReference>
<keyword evidence="1" id="KW-0732">Signal</keyword>
<dbReference type="PANTHER" id="PTHR21666">
    <property type="entry name" value="PEPTIDASE-RELATED"/>
    <property type="match status" value="1"/>
</dbReference>
<dbReference type="Pfam" id="PF01551">
    <property type="entry name" value="Peptidase_M23"/>
    <property type="match status" value="1"/>
</dbReference>
<dbReference type="SUPFAM" id="SSF51261">
    <property type="entry name" value="Duplicated hybrid motif"/>
    <property type="match status" value="1"/>
</dbReference>
<dbReference type="InterPro" id="IPR050570">
    <property type="entry name" value="Cell_wall_metabolism_enzyme"/>
</dbReference>
<dbReference type="Gene3D" id="2.70.70.10">
    <property type="entry name" value="Glucose Permease (Domain IIA)"/>
    <property type="match status" value="1"/>
</dbReference>
<accession>A0A4R2ND68</accession>
<dbReference type="CDD" id="cd12797">
    <property type="entry name" value="M23_peptidase"/>
    <property type="match status" value="1"/>
</dbReference>
<keyword evidence="4" id="KW-1185">Reference proteome</keyword>
<dbReference type="GO" id="GO:0004222">
    <property type="term" value="F:metalloendopeptidase activity"/>
    <property type="evidence" value="ECO:0007669"/>
    <property type="project" value="TreeGrafter"/>
</dbReference>
<evidence type="ECO:0000313" key="4">
    <source>
        <dbReference type="Proteomes" id="UP000295416"/>
    </source>
</evidence>
<comment type="caution">
    <text evidence="3">The sequence shown here is derived from an EMBL/GenBank/DDBJ whole genome shotgun (WGS) entry which is preliminary data.</text>
</comment>
<proteinExistence type="predicted"/>
<evidence type="ECO:0000259" key="2">
    <source>
        <dbReference type="Pfam" id="PF01551"/>
    </source>
</evidence>
<dbReference type="RefSeq" id="WP_132748517.1">
    <property type="nucleotide sequence ID" value="NZ_SLXK01000067.1"/>
</dbReference>
<dbReference type="InterPro" id="IPR016047">
    <property type="entry name" value="M23ase_b-sheet_dom"/>
</dbReference>
<dbReference type="SUPFAM" id="SSF53955">
    <property type="entry name" value="Lysozyme-like"/>
    <property type="match status" value="1"/>
</dbReference>
<reference evidence="3 4" key="1">
    <citation type="submission" date="2019-03" db="EMBL/GenBank/DDBJ databases">
        <title>Genomic Encyclopedia of Type Strains, Phase IV (KMG-IV): sequencing the most valuable type-strain genomes for metagenomic binning, comparative biology and taxonomic classification.</title>
        <authorList>
            <person name="Goeker M."/>
        </authorList>
    </citation>
    <scope>NUCLEOTIDE SEQUENCE [LARGE SCALE GENOMIC DNA]</scope>
    <source>
        <strain evidence="3 4">DSM 19377</strain>
    </source>
</reference>
<gene>
    <name evidence="3" type="ORF">EV207_16711</name>
</gene>
<dbReference type="OrthoDB" id="9810477at2"/>
<dbReference type="InterPro" id="IPR011055">
    <property type="entry name" value="Dup_hybrid_motif"/>
</dbReference>
<protein>
    <submittedName>
        <fullName evidence="3">Peptidase M23-like protein</fullName>
    </submittedName>
</protein>
<organism evidence="3 4">
    <name type="scientific">Scopulibacillus darangshiensis</name>
    <dbReference type="NCBI Taxonomy" id="442528"/>
    <lineage>
        <taxon>Bacteria</taxon>
        <taxon>Bacillati</taxon>
        <taxon>Bacillota</taxon>
        <taxon>Bacilli</taxon>
        <taxon>Bacillales</taxon>
        <taxon>Sporolactobacillaceae</taxon>
        <taxon>Scopulibacillus</taxon>
    </lineage>
</organism>
<name>A0A4R2ND68_9BACL</name>
<dbReference type="Proteomes" id="UP000295416">
    <property type="component" value="Unassembled WGS sequence"/>
</dbReference>
<evidence type="ECO:0000256" key="1">
    <source>
        <dbReference type="ARBA" id="ARBA00022729"/>
    </source>
</evidence>
<dbReference type="EMBL" id="SLXK01000067">
    <property type="protein sequence ID" value="TCP19133.1"/>
    <property type="molecule type" value="Genomic_DNA"/>
</dbReference>
<dbReference type="AlphaFoldDB" id="A0A4R2ND68"/>
<dbReference type="PANTHER" id="PTHR21666:SF289">
    <property type="entry name" value="L-ALA--D-GLU ENDOPEPTIDASE"/>
    <property type="match status" value="1"/>
</dbReference>
<sequence>MTKACIKTVFLLFLACLLFPHLSYGKESQNANQPKNRKALYLKTAAVTDIPWFVLAAADQYERNIRNMRSDLPDTDSLIGIHIDQIKWTGFLNPNRKDIDPFTISLFGGLGRDGNGDGKANPNDPEDMLFAYAAHLSEHGPGIENIKIALWDYYNRGKTVEMIAEMANVYKTFKKVDLSGHSFPVPLKYNYTFHSTWGARRGWGGLRIHEGTDIFADYGTPVKATAYGIVEMIGWNKFGGWRLGIRDPQNIYHYYAHLTRYEKGLKKGSAVQPGQVIGYVGSSGYGPKGTQGKFPPHLHYGMYKDNGKTEFSFDPYPYLRAWESQDRNKKK</sequence>